<evidence type="ECO:0000256" key="1">
    <source>
        <dbReference type="SAM" id="MobiDB-lite"/>
    </source>
</evidence>
<evidence type="ECO:0000313" key="2">
    <source>
        <dbReference type="EMBL" id="MCI95839.1"/>
    </source>
</evidence>
<feature type="region of interest" description="Disordered" evidence="1">
    <location>
        <begin position="1"/>
        <end position="30"/>
    </location>
</feature>
<name>A0A392W7U7_9FABA</name>
<feature type="compositionally biased region" description="Pro residues" evidence="1">
    <location>
        <begin position="1"/>
        <end position="17"/>
    </location>
</feature>
<dbReference type="AlphaFoldDB" id="A0A392W7U7"/>
<evidence type="ECO:0000313" key="3">
    <source>
        <dbReference type="Proteomes" id="UP000265520"/>
    </source>
</evidence>
<reference evidence="2 3" key="1">
    <citation type="journal article" date="2018" name="Front. Plant Sci.">
        <title>Red Clover (Trifolium pratense) and Zigzag Clover (T. medium) - A Picture of Genomic Similarities and Differences.</title>
        <authorList>
            <person name="Dluhosova J."/>
            <person name="Istvanek J."/>
            <person name="Nedelnik J."/>
            <person name="Repkova J."/>
        </authorList>
    </citation>
    <scope>NUCLEOTIDE SEQUENCE [LARGE SCALE GENOMIC DNA]</scope>
    <source>
        <strain evidence="3">cv. 10/8</strain>
        <tissue evidence="2">Leaf</tissue>
    </source>
</reference>
<accession>A0A392W7U7</accession>
<keyword evidence="3" id="KW-1185">Reference proteome</keyword>
<proteinExistence type="predicted"/>
<dbReference type="Proteomes" id="UP000265520">
    <property type="component" value="Unassembled WGS sequence"/>
</dbReference>
<protein>
    <submittedName>
        <fullName evidence="2">Uncharacterized protein</fullName>
    </submittedName>
</protein>
<organism evidence="2 3">
    <name type="scientific">Trifolium medium</name>
    <dbReference type="NCBI Taxonomy" id="97028"/>
    <lineage>
        <taxon>Eukaryota</taxon>
        <taxon>Viridiplantae</taxon>
        <taxon>Streptophyta</taxon>
        <taxon>Embryophyta</taxon>
        <taxon>Tracheophyta</taxon>
        <taxon>Spermatophyta</taxon>
        <taxon>Magnoliopsida</taxon>
        <taxon>eudicotyledons</taxon>
        <taxon>Gunneridae</taxon>
        <taxon>Pentapetalae</taxon>
        <taxon>rosids</taxon>
        <taxon>fabids</taxon>
        <taxon>Fabales</taxon>
        <taxon>Fabaceae</taxon>
        <taxon>Papilionoideae</taxon>
        <taxon>50 kb inversion clade</taxon>
        <taxon>NPAAA clade</taxon>
        <taxon>Hologalegina</taxon>
        <taxon>IRL clade</taxon>
        <taxon>Trifolieae</taxon>
        <taxon>Trifolium</taxon>
    </lineage>
</organism>
<comment type="caution">
    <text evidence="2">The sequence shown here is derived from an EMBL/GenBank/DDBJ whole genome shotgun (WGS) entry which is preliminary data.</text>
</comment>
<dbReference type="EMBL" id="LXQA011398008">
    <property type="protein sequence ID" value="MCI95839.1"/>
    <property type="molecule type" value="Genomic_DNA"/>
</dbReference>
<sequence length="30" mass="3188">QLQSPLPQPAQNTPPPTVATYGPSLEDIVK</sequence>
<feature type="non-terminal residue" evidence="2">
    <location>
        <position position="1"/>
    </location>
</feature>